<sequence length="253" mass="27624">MRKDDRSLREEKVVSTSGPKYHRILLKLGGEALAGPGGFGISPERAAELAARIKAVKEMGVEIAIVIGAGNLWRGRDGIAHRMDRATADQMGMLATVMNALALRDALERLGVPTRVQTAIEMRAIAEPYIRLRAIRHLEKGRVVILGAGTGNPYFTTDTAAALRAMEIHADVLIKATKVDGVYDDDPMVNPNARKFDKLTYIEALNLRLKVLDSTALSLCMDHNLPIIVLDLWQPDSLERAVRGEPVGTLIDG</sequence>
<dbReference type="GO" id="GO:0006225">
    <property type="term" value="P:UDP biosynthetic process"/>
    <property type="evidence" value="ECO:0007669"/>
    <property type="project" value="TreeGrafter"/>
</dbReference>
<evidence type="ECO:0000256" key="10">
    <source>
        <dbReference type="ARBA" id="ARBA00047767"/>
    </source>
</evidence>
<keyword evidence="7 11" id="KW-0418">Kinase</keyword>
<evidence type="ECO:0000256" key="11">
    <source>
        <dbReference type="HAMAP-Rule" id="MF_01220"/>
    </source>
</evidence>
<keyword evidence="6 11" id="KW-0547">Nucleotide-binding</keyword>
<feature type="binding site" evidence="11">
    <location>
        <position position="183"/>
    </location>
    <ligand>
        <name>ATP</name>
        <dbReference type="ChEBI" id="CHEBI:30616"/>
    </ligand>
</feature>
<dbReference type="SUPFAM" id="SSF53633">
    <property type="entry name" value="Carbamate kinase-like"/>
    <property type="match status" value="1"/>
</dbReference>
<dbReference type="HAMAP" id="MF_01220_B">
    <property type="entry name" value="PyrH_B"/>
    <property type="match status" value="1"/>
</dbReference>
<feature type="binding site" evidence="11">
    <location>
        <position position="186"/>
    </location>
    <ligand>
        <name>ATP</name>
        <dbReference type="ChEBI" id="CHEBI:30616"/>
    </ligand>
</feature>
<keyword evidence="11" id="KW-0021">Allosteric enzyme</keyword>
<organism evidence="13 14">
    <name type="scientific">Candidatus Thermoflexus japonica</name>
    <dbReference type="NCBI Taxonomy" id="2035417"/>
    <lineage>
        <taxon>Bacteria</taxon>
        <taxon>Bacillati</taxon>
        <taxon>Chloroflexota</taxon>
        <taxon>Thermoflexia</taxon>
        <taxon>Thermoflexales</taxon>
        <taxon>Thermoflexaceae</taxon>
        <taxon>Thermoflexus</taxon>
    </lineage>
</organism>
<dbReference type="GO" id="GO:0005524">
    <property type="term" value="F:ATP binding"/>
    <property type="evidence" value="ECO:0007669"/>
    <property type="project" value="UniProtKB-KW"/>
</dbReference>
<dbReference type="Pfam" id="PF00696">
    <property type="entry name" value="AA_kinase"/>
    <property type="match status" value="1"/>
</dbReference>
<keyword evidence="8 11" id="KW-0067">ATP-binding</keyword>
<dbReference type="InterPro" id="IPR011817">
    <property type="entry name" value="Uridylate_kinase"/>
</dbReference>
<evidence type="ECO:0000256" key="5">
    <source>
        <dbReference type="ARBA" id="ARBA00022679"/>
    </source>
</evidence>
<dbReference type="CDD" id="cd04254">
    <property type="entry name" value="AAK_UMPK-PyrH-Ec"/>
    <property type="match status" value="1"/>
</dbReference>
<keyword evidence="5 11" id="KW-0808">Transferase</keyword>
<dbReference type="InterPro" id="IPR001048">
    <property type="entry name" value="Asp/Glu/Uridylate_kinase"/>
</dbReference>
<dbReference type="GO" id="GO:0005737">
    <property type="term" value="C:cytoplasm"/>
    <property type="evidence" value="ECO:0007669"/>
    <property type="project" value="UniProtKB-SubCell"/>
</dbReference>
<comment type="caution">
    <text evidence="11">Lacks conserved residue(s) required for the propagation of feature annotation.</text>
</comment>
<evidence type="ECO:0000256" key="8">
    <source>
        <dbReference type="ARBA" id="ARBA00022840"/>
    </source>
</evidence>
<dbReference type="InterPro" id="IPR036393">
    <property type="entry name" value="AceGlu_kinase-like_sf"/>
</dbReference>
<evidence type="ECO:0000256" key="3">
    <source>
        <dbReference type="ARBA" id="ARBA00007614"/>
    </source>
</evidence>
<evidence type="ECO:0000256" key="1">
    <source>
        <dbReference type="ARBA" id="ARBA00004496"/>
    </source>
</evidence>
<dbReference type="FunFam" id="3.40.1160.10:FF:000001">
    <property type="entry name" value="Uridylate kinase"/>
    <property type="match status" value="1"/>
</dbReference>
<comment type="subunit">
    <text evidence="11">Homohexamer.</text>
</comment>
<reference evidence="14" key="1">
    <citation type="submission" date="2017-09" db="EMBL/GenBank/DDBJ databases">
        <title>Metaegenomics of thermophilic ammonia-oxidizing enrichment culture.</title>
        <authorList>
            <person name="Kato S."/>
            <person name="Suzuki K."/>
        </authorList>
    </citation>
    <scope>NUCLEOTIDE SEQUENCE [LARGE SCALE GENOMIC DNA]</scope>
</reference>
<comment type="caution">
    <text evidence="13">The sequence shown here is derived from an EMBL/GenBank/DDBJ whole genome shotgun (WGS) entry which is preliminary data.</text>
</comment>
<evidence type="ECO:0000256" key="6">
    <source>
        <dbReference type="ARBA" id="ARBA00022741"/>
    </source>
</evidence>
<name>A0A2H5Y348_9CHLR</name>
<dbReference type="GO" id="GO:0044210">
    <property type="term" value="P:'de novo' CTP biosynthetic process"/>
    <property type="evidence" value="ECO:0007669"/>
    <property type="project" value="UniProtKB-UniRule"/>
</dbReference>
<dbReference type="PANTHER" id="PTHR42833:SF4">
    <property type="entry name" value="URIDYLATE KINASE PUMPKIN, CHLOROPLASTIC"/>
    <property type="match status" value="1"/>
</dbReference>
<evidence type="ECO:0000259" key="12">
    <source>
        <dbReference type="Pfam" id="PF00696"/>
    </source>
</evidence>
<feature type="binding site" evidence="11">
    <location>
        <position position="89"/>
    </location>
    <ligand>
        <name>UMP</name>
        <dbReference type="ChEBI" id="CHEBI:57865"/>
    </ligand>
</feature>
<comment type="subcellular location">
    <subcellularLocation>
        <location evidence="1 11">Cytoplasm</location>
    </subcellularLocation>
</comment>
<keyword evidence="9 11" id="KW-0665">Pyrimidine biosynthesis</keyword>
<dbReference type="PIRSF" id="PIRSF005650">
    <property type="entry name" value="Uridylate_kin"/>
    <property type="match status" value="1"/>
</dbReference>
<evidence type="ECO:0000256" key="7">
    <source>
        <dbReference type="ARBA" id="ARBA00022777"/>
    </source>
</evidence>
<dbReference type="Gene3D" id="3.40.1160.10">
    <property type="entry name" value="Acetylglutamate kinase-like"/>
    <property type="match status" value="1"/>
</dbReference>
<dbReference type="AlphaFoldDB" id="A0A2H5Y348"/>
<comment type="function">
    <text evidence="11">Catalyzes the reversible phosphorylation of UMP to UDP.</text>
</comment>
<evidence type="ECO:0000313" key="13">
    <source>
        <dbReference type="EMBL" id="GBD07863.1"/>
    </source>
</evidence>
<feature type="binding site" evidence="11">
    <location>
        <begin position="150"/>
        <end position="157"/>
    </location>
    <ligand>
        <name>UMP</name>
        <dbReference type="ChEBI" id="CHEBI:57865"/>
    </ligand>
</feature>
<evidence type="ECO:0000256" key="2">
    <source>
        <dbReference type="ARBA" id="ARBA00004791"/>
    </source>
</evidence>
<evidence type="ECO:0000313" key="14">
    <source>
        <dbReference type="Proteomes" id="UP000236642"/>
    </source>
</evidence>
<evidence type="ECO:0000256" key="4">
    <source>
        <dbReference type="ARBA" id="ARBA00022490"/>
    </source>
</evidence>
<dbReference type="EC" id="2.7.4.22" evidence="11"/>
<dbReference type="PANTHER" id="PTHR42833">
    <property type="entry name" value="URIDYLATE KINASE"/>
    <property type="match status" value="1"/>
</dbReference>
<feature type="binding site" evidence="11">
    <location>
        <begin position="27"/>
        <end position="30"/>
    </location>
    <ligand>
        <name>ATP</name>
        <dbReference type="ChEBI" id="CHEBI:30616"/>
    </ligand>
</feature>
<comment type="similarity">
    <text evidence="3 11">Belongs to the UMP kinase family.</text>
</comment>
<dbReference type="Proteomes" id="UP000236642">
    <property type="component" value="Unassembled WGS sequence"/>
</dbReference>
<feature type="domain" description="Aspartate/glutamate/uridylate kinase" evidence="12">
    <location>
        <begin position="23"/>
        <end position="231"/>
    </location>
</feature>
<evidence type="ECO:0000256" key="9">
    <source>
        <dbReference type="ARBA" id="ARBA00022975"/>
    </source>
</evidence>
<dbReference type="NCBIfam" id="TIGR02075">
    <property type="entry name" value="pyrH_bact"/>
    <property type="match status" value="1"/>
</dbReference>
<comment type="pathway">
    <text evidence="2 11">Pyrimidine metabolism; CTP biosynthesis via de novo pathway; UDP from UMP (UMPK route): step 1/1.</text>
</comment>
<feature type="binding site" evidence="11">
    <location>
        <position position="177"/>
    </location>
    <ligand>
        <name>ATP</name>
        <dbReference type="ChEBI" id="CHEBI:30616"/>
    </ligand>
</feature>
<dbReference type="InterPro" id="IPR015963">
    <property type="entry name" value="Uridylate_kinase_bac"/>
</dbReference>
<protein>
    <recommendedName>
        <fullName evidence="11">Uridylate kinase</fullName>
        <shortName evidence="11">UK</shortName>
        <ecNumber evidence="11">2.7.4.22</ecNumber>
    </recommendedName>
    <alternativeName>
        <fullName evidence="11">Uridine monophosphate kinase</fullName>
        <shortName evidence="11">UMP kinase</shortName>
        <shortName evidence="11">UMPK</shortName>
    </alternativeName>
</protein>
<dbReference type="UniPathway" id="UPA00159">
    <property type="reaction ID" value="UER00275"/>
</dbReference>
<keyword evidence="4 11" id="KW-0963">Cytoplasm</keyword>
<feature type="binding site" evidence="11">
    <location>
        <position position="70"/>
    </location>
    <ligand>
        <name>ATP</name>
        <dbReference type="ChEBI" id="CHEBI:30616"/>
    </ligand>
</feature>
<comment type="activity regulation">
    <text evidence="11">Allosterically activated by GTP. Inhibited by UTP.</text>
</comment>
<gene>
    <name evidence="11 13" type="primary">pyrH</name>
    <name evidence="13" type="ORF">HRbin22_00089</name>
</gene>
<feature type="region of interest" description="Involved in allosteric activation by GTP" evidence="11">
    <location>
        <begin position="35"/>
        <end position="40"/>
    </location>
</feature>
<feature type="binding site" evidence="11">
    <location>
        <position position="74"/>
    </location>
    <ligand>
        <name>ATP</name>
        <dbReference type="ChEBI" id="CHEBI:30616"/>
    </ligand>
</feature>
<comment type="catalytic activity">
    <reaction evidence="10 11">
        <text>UMP + ATP = UDP + ADP</text>
        <dbReference type="Rhea" id="RHEA:24400"/>
        <dbReference type="ChEBI" id="CHEBI:30616"/>
        <dbReference type="ChEBI" id="CHEBI:57865"/>
        <dbReference type="ChEBI" id="CHEBI:58223"/>
        <dbReference type="ChEBI" id="CHEBI:456216"/>
        <dbReference type="EC" id="2.7.4.22"/>
    </reaction>
</comment>
<dbReference type="GO" id="GO:0033862">
    <property type="term" value="F:UMP kinase activity"/>
    <property type="evidence" value="ECO:0007669"/>
    <property type="project" value="UniProtKB-EC"/>
</dbReference>
<dbReference type="EMBL" id="BEHY01000001">
    <property type="protein sequence ID" value="GBD07863.1"/>
    <property type="molecule type" value="Genomic_DNA"/>
</dbReference>
<accession>A0A2H5Y348</accession>
<proteinExistence type="inferred from homology"/>